<sequence>MFRHRANPQKPADGLYVAFRESFPEVHTLTYTKSDLPRTPSHSISDPDLTPRTSRESWKFTPPLPDSNSCSPATFSIQPPEGTSTSYYNEDVDLATPEIGVERGIRTPQLLPTLGDGGHIGWRADTHCCLPQTAQPYELCHLNLLDSPQDLAPCYLSDHPTDFESPDDSTGTHSIGDANIESEINFDPLVINTSCQTHDTNMLVPLRASTEKFRFHTTLNTSTAMVQQAGEVPATYLNKGQVYSVCIVDTAPIMPGLALVQYRTSIRISLGDMQRLRPMTRWNLWKERRRTDEVYRRDGELRGVEYVETGDVVEYDSRTSVELKTASLDGFSVLWTRKSDSLADCHIAVRFNFLSTDFSYSKGVKGILCRLCAKTEIVSTNSLCYSSGAPEICVCNIKVFRSQGAERKRSNDITYIKKSIDKLKQQIVQAEAGIKHSKKRKRDGTNTMEIKWSGPVKDLKHTRTPPRSSASPVEDLYTKLQAMQDMFISTQPVSVFCIRGQELDDPDLHPLMPTDDLQQFNSQHLRSPPDRPAEVQMPQQGSLDKPTR</sequence>
<dbReference type="InterPro" id="IPR007604">
    <property type="entry name" value="CP2"/>
</dbReference>
<feature type="region of interest" description="Disordered" evidence="1">
    <location>
        <begin position="31"/>
        <end position="72"/>
    </location>
</feature>
<dbReference type="Pfam" id="PF04516">
    <property type="entry name" value="CP2"/>
    <property type="match status" value="1"/>
</dbReference>
<dbReference type="PROSITE" id="PS51968">
    <property type="entry name" value="GRH_CP2_DB"/>
    <property type="match status" value="1"/>
</dbReference>
<dbReference type="InParanoid" id="A0A0C3CSV0"/>
<evidence type="ECO:0000259" key="2">
    <source>
        <dbReference type="PROSITE" id="PS51968"/>
    </source>
</evidence>
<organism evidence="3 4">
    <name type="scientific">Oidiodendron maius (strain Zn)</name>
    <dbReference type="NCBI Taxonomy" id="913774"/>
    <lineage>
        <taxon>Eukaryota</taxon>
        <taxon>Fungi</taxon>
        <taxon>Dikarya</taxon>
        <taxon>Ascomycota</taxon>
        <taxon>Pezizomycotina</taxon>
        <taxon>Leotiomycetes</taxon>
        <taxon>Leotiomycetes incertae sedis</taxon>
        <taxon>Myxotrichaceae</taxon>
        <taxon>Oidiodendron</taxon>
    </lineage>
</organism>
<dbReference type="PANTHER" id="PTHR11037:SF20">
    <property type="entry name" value="PROTEIN GRAINYHEAD"/>
    <property type="match status" value="1"/>
</dbReference>
<dbReference type="OrthoDB" id="7680836at2759"/>
<dbReference type="HOGENOM" id="CLU_012196_2_1_1"/>
<dbReference type="AlphaFoldDB" id="A0A0C3CSV0"/>
<feature type="domain" description="Grh/CP2 DB" evidence="2">
    <location>
        <begin position="211"/>
        <end position="476"/>
    </location>
</feature>
<gene>
    <name evidence="3" type="ORF">OIDMADRAFT_208648</name>
</gene>
<protein>
    <recommendedName>
        <fullName evidence="2">Grh/CP2 DB domain-containing protein</fullName>
    </recommendedName>
</protein>
<reference evidence="3 4" key="1">
    <citation type="submission" date="2014-04" db="EMBL/GenBank/DDBJ databases">
        <authorList>
            <consortium name="DOE Joint Genome Institute"/>
            <person name="Kuo A."/>
            <person name="Martino E."/>
            <person name="Perotto S."/>
            <person name="Kohler A."/>
            <person name="Nagy L.G."/>
            <person name="Floudas D."/>
            <person name="Copeland A."/>
            <person name="Barry K.W."/>
            <person name="Cichocki N."/>
            <person name="Veneault-Fourrey C."/>
            <person name="LaButti K."/>
            <person name="Lindquist E.A."/>
            <person name="Lipzen A."/>
            <person name="Lundell T."/>
            <person name="Morin E."/>
            <person name="Murat C."/>
            <person name="Sun H."/>
            <person name="Tunlid A."/>
            <person name="Henrissat B."/>
            <person name="Grigoriev I.V."/>
            <person name="Hibbett D.S."/>
            <person name="Martin F."/>
            <person name="Nordberg H.P."/>
            <person name="Cantor M.N."/>
            <person name="Hua S.X."/>
        </authorList>
    </citation>
    <scope>NUCLEOTIDE SEQUENCE [LARGE SCALE GENOMIC DNA]</scope>
    <source>
        <strain evidence="3 4">Zn</strain>
    </source>
</reference>
<evidence type="ECO:0000313" key="3">
    <source>
        <dbReference type="EMBL" id="KIM92757.1"/>
    </source>
</evidence>
<evidence type="ECO:0000313" key="4">
    <source>
        <dbReference type="Proteomes" id="UP000054321"/>
    </source>
</evidence>
<dbReference type="EMBL" id="KN832906">
    <property type="protein sequence ID" value="KIM92757.1"/>
    <property type="molecule type" value="Genomic_DNA"/>
</dbReference>
<keyword evidence="4" id="KW-1185">Reference proteome</keyword>
<feature type="region of interest" description="Disordered" evidence="1">
    <location>
        <begin position="521"/>
        <end position="548"/>
    </location>
</feature>
<reference evidence="4" key="2">
    <citation type="submission" date="2015-01" db="EMBL/GenBank/DDBJ databases">
        <title>Evolutionary Origins and Diversification of the Mycorrhizal Mutualists.</title>
        <authorList>
            <consortium name="DOE Joint Genome Institute"/>
            <consortium name="Mycorrhizal Genomics Consortium"/>
            <person name="Kohler A."/>
            <person name="Kuo A."/>
            <person name="Nagy L.G."/>
            <person name="Floudas D."/>
            <person name="Copeland A."/>
            <person name="Barry K.W."/>
            <person name="Cichocki N."/>
            <person name="Veneault-Fourrey C."/>
            <person name="LaButti K."/>
            <person name="Lindquist E.A."/>
            <person name="Lipzen A."/>
            <person name="Lundell T."/>
            <person name="Morin E."/>
            <person name="Murat C."/>
            <person name="Riley R."/>
            <person name="Ohm R."/>
            <person name="Sun H."/>
            <person name="Tunlid A."/>
            <person name="Henrissat B."/>
            <person name="Grigoriev I.V."/>
            <person name="Hibbett D.S."/>
            <person name="Martin F."/>
        </authorList>
    </citation>
    <scope>NUCLEOTIDE SEQUENCE [LARGE SCALE GENOMIC DNA]</scope>
    <source>
        <strain evidence="4">Zn</strain>
    </source>
</reference>
<dbReference type="PANTHER" id="PTHR11037">
    <property type="entry name" value="TRANSCRIPTION FACTOR CP2"/>
    <property type="match status" value="1"/>
</dbReference>
<proteinExistence type="predicted"/>
<dbReference type="Proteomes" id="UP000054321">
    <property type="component" value="Unassembled WGS sequence"/>
</dbReference>
<dbReference type="GO" id="GO:0000978">
    <property type="term" value="F:RNA polymerase II cis-regulatory region sequence-specific DNA binding"/>
    <property type="evidence" value="ECO:0007669"/>
    <property type="project" value="TreeGrafter"/>
</dbReference>
<name>A0A0C3CSV0_OIDMZ</name>
<dbReference type="STRING" id="913774.A0A0C3CSV0"/>
<dbReference type="InterPro" id="IPR040167">
    <property type="entry name" value="TF_CP2-like"/>
</dbReference>
<dbReference type="GO" id="GO:0005634">
    <property type="term" value="C:nucleus"/>
    <property type="evidence" value="ECO:0007669"/>
    <property type="project" value="TreeGrafter"/>
</dbReference>
<evidence type="ECO:0000256" key="1">
    <source>
        <dbReference type="SAM" id="MobiDB-lite"/>
    </source>
</evidence>
<accession>A0A0C3CSV0</accession>
<dbReference type="GO" id="GO:0001228">
    <property type="term" value="F:DNA-binding transcription activator activity, RNA polymerase II-specific"/>
    <property type="evidence" value="ECO:0007669"/>
    <property type="project" value="TreeGrafter"/>
</dbReference>